<reference evidence="11 12" key="1">
    <citation type="submission" date="2023-09" db="EMBL/GenBank/DDBJ databases">
        <authorList>
            <person name="Rey-Velasco X."/>
        </authorList>
    </citation>
    <scope>NUCLEOTIDE SEQUENCE [LARGE SCALE GENOMIC DNA]</scope>
    <source>
        <strain evidence="11 12">F390</strain>
    </source>
</reference>
<organism evidence="11 12">
    <name type="scientific">Croceicoccus esteveae</name>
    <dbReference type="NCBI Taxonomy" id="3075597"/>
    <lineage>
        <taxon>Bacteria</taxon>
        <taxon>Pseudomonadati</taxon>
        <taxon>Pseudomonadota</taxon>
        <taxon>Alphaproteobacteria</taxon>
        <taxon>Sphingomonadales</taxon>
        <taxon>Erythrobacteraceae</taxon>
        <taxon>Croceicoccus</taxon>
    </lineage>
</organism>
<dbReference type="Pfam" id="PF00155">
    <property type="entry name" value="Aminotran_1_2"/>
    <property type="match status" value="1"/>
</dbReference>
<proteinExistence type="predicted"/>
<dbReference type="InterPro" id="IPR015421">
    <property type="entry name" value="PyrdxlP-dep_Trfase_major"/>
</dbReference>
<evidence type="ECO:0000256" key="5">
    <source>
        <dbReference type="ARBA" id="ARBA00022573"/>
    </source>
</evidence>
<sequence length="332" mass="35960">MNDPSLLQGHGGQIDAMAAAFPNAPLPWVDLSTGINPFSYPLPPISREAWATLPTARDRERCEVAMAAAFGCDRAHCRAVPGTELVIRQLPTILSGRRVVVRSRSYADHAVSWSAAGAEVNAVDDPLDHLDHADVVVLVNPNNPDGMRWPIERIEGARAELASRGGWLIVDEAYADLEPALSVSSMAGREGLVVLRSFGKFFGLAGVRLGAALGPPVMLSEITDRLGSWDVSGPALSLGAHAYSNLQWHDAARARLRTACKDLSCLIAKVGIEELGGTDLFRFVRVPDADKVWKVLANRGIAVRRFREDSRHLRIGLPDFDALIRLADVLSL</sequence>
<keyword evidence="6" id="KW-0663">Pyridoxal phosphate</keyword>
<comment type="pathway">
    <text evidence="3">Cofactor biosynthesis; adenosylcobalamin biosynthesis.</text>
</comment>
<evidence type="ECO:0000256" key="7">
    <source>
        <dbReference type="ARBA" id="ARBA00023239"/>
    </source>
</evidence>
<dbReference type="Gene3D" id="3.40.640.10">
    <property type="entry name" value="Type I PLP-dependent aspartate aminotransferase-like (Major domain)"/>
    <property type="match status" value="1"/>
</dbReference>
<dbReference type="Proteomes" id="UP001259803">
    <property type="component" value="Unassembled WGS sequence"/>
</dbReference>
<evidence type="ECO:0000256" key="2">
    <source>
        <dbReference type="ARBA" id="ARBA00003444"/>
    </source>
</evidence>
<dbReference type="EMBL" id="JAVRHS010000017">
    <property type="protein sequence ID" value="MDT0577104.1"/>
    <property type="molecule type" value="Genomic_DNA"/>
</dbReference>
<evidence type="ECO:0000256" key="6">
    <source>
        <dbReference type="ARBA" id="ARBA00022898"/>
    </source>
</evidence>
<dbReference type="GO" id="GO:0048472">
    <property type="term" value="F:threonine-phosphate decarboxylase activity"/>
    <property type="evidence" value="ECO:0007669"/>
    <property type="project" value="UniProtKB-EC"/>
</dbReference>
<evidence type="ECO:0000313" key="12">
    <source>
        <dbReference type="Proteomes" id="UP001259803"/>
    </source>
</evidence>
<dbReference type="InterPro" id="IPR015424">
    <property type="entry name" value="PyrdxlP-dep_Trfase"/>
</dbReference>
<dbReference type="Gene3D" id="3.90.1150.10">
    <property type="entry name" value="Aspartate Aminotransferase, domain 1"/>
    <property type="match status" value="1"/>
</dbReference>
<evidence type="ECO:0000256" key="8">
    <source>
        <dbReference type="ARBA" id="ARBA00029996"/>
    </source>
</evidence>
<evidence type="ECO:0000256" key="9">
    <source>
        <dbReference type="ARBA" id="ARBA00048531"/>
    </source>
</evidence>
<evidence type="ECO:0000313" key="11">
    <source>
        <dbReference type="EMBL" id="MDT0577104.1"/>
    </source>
</evidence>
<evidence type="ECO:0000256" key="3">
    <source>
        <dbReference type="ARBA" id="ARBA00004953"/>
    </source>
</evidence>
<comment type="caution">
    <text evidence="11">The sequence shown here is derived from an EMBL/GenBank/DDBJ whole genome shotgun (WGS) entry which is preliminary data.</text>
</comment>
<feature type="domain" description="Aminotransferase class I/classII large" evidence="10">
    <location>
        <begin position="81"/>
        <end position="317"/>
    </location>
</feature>
<evidence type="ECO:0000256" key="4">
    <source>
        <dbReference type="ARBA" id="ARBA00012285"/>
    </source>
</evidence>
<dbReference type="NCBIfam" id="TIGR01140">
    <property type="entry name" value="L_thr_O3P_dcar"/>
    <property type="match status" value="1"/>
</dbReference>
<dbReference type="PANTHER" id="PTHR42885:SF1">
    <property type="entry name" value="THREONINE-PHOSPHATE DECARBOXYLASE"/>
    <property type="match status" value="1"/>
</dbReference>
<protein>
    <recommendedName>
        <fullName evidence="4">threonine-phosphate decarboxylase</fullName>
        <ecNumber evidence="4">4.1.1.81</ecNumber>
    </recommendedName>
    <alternativeName>
        <fullName evidence="8">L-threonine-O-3-phosphate decarboxylase</fullName>
    </alternativeName>
</protein>
<keyword evidence="7 11" id="KW-0456">Lyase</keyword>
<comment type="cofactor">
    <cofactor evidence="1">
        <name>pyridoxal 5'-phosphate</name>
        <dbReference type="ChEBI" id="CHEBI:597326"/>
    </cofactor>
</comment>
<comment type="function">
    <text evidence="2">Decarboxylates L-threonine-O-3-phosphate to yield (R)-1-amino-2-propanol O-2-phosphate, the precursor for the linkage between the nucleotide loop and the corrin ring in cobalamin.</text>
</comment>
<dbReference type="RefSeq" id="WP_311341679.1">
    <property type="nucleotide sequence ID" value="NZ_JAVRHS010000017.1"/>
</dbReference>
<keyword evidence="12" id="KW-1185">Reference proteome</keyword>
<dbReference type="SUPFAM" id="SSF53383">
    <property type="entry name" value="PLP-dependent transferases"/>
    <property type="match status" value="1"/>
</dbReference>
<evidence type="ECO:0000259" key="10">
    <source>
        <dbReference type="Pfam" id="PF00155"/>
    </source>
</evidence>
<dbReference type="InterPro" id="IPR015422">
    <property type="entry name" value="PyrdxlP-dep_Trfase_small"/>
</dbReference>
<dbReference type="InterPro" id="IPR005860">
    <property type="entry name" value="CobD"/>
</dbReference>
<comment type="catalytic activity">
    <reaction evidence="9">
        <text>O-phospho-L-threonine + H(+) = (R)-1-aminopropan-2-yl phosphate + CO2</text>
        <dbReference type="Rhea" id="RHEA:11492"/>
        <dbReference type="ChEBI" id="CHEBI:15378"/>
        <dbReference type="ChEBI" id="CHEBI:16526"/>
        <dbReference type="ChEBI" id="CHEBI:58563"/>
        <dbReference type="ChEBI" id="CHEBI:58675"/>
        <dbReference type="EC" id="4.1.1.81"/>
    </reaction>
</comment>
<keyword evidence="5" id="KW-0169">Cobalamin biosynthesis</keyword>
<dbReference type="PANTHER" id="PTHR42885">
    <property type="entry name" value="HISTIDINOL-PHOSPHATE AMINOTRANSFERASE-RELATED"/>
    <property type="match status" value="1"/>
</dbReference>
<accession>A0ABU2ZKG7</accession>
<dbReference type="EC" id="4.1.1.81" evidence="4"/>
<evidence type="ECO:0000256" key="1">
    <source>
        <dbReference type="ARBA" id="ARBA00001933"/>
    </source>
</evidence>
<dbReference type="CDD" id="cd00609">
    <property type="entry name" value="AAT_like"/>
    <property type="match status" value="1"/>
</dbReference>
<dbReference type="InterPro" id="IPR004839">
    <property type="entry name" value="Aminotransferase_I/II_large"/>
</dbReference>
<name>A0ABU2ZKG7_9SPHN</name>
<gene>
    <name evidence="11" type="primary">cobD</name>
    <name evidence="11" type="ORF">RM533_13105</name>
</gene>